<organism evidence="1 2">
    <name type="scientific">Cytobacillus firmus</name>
    <name type="common">Bacillus firmus</name>
    <dbReference type="NCBI Taxonomy" id="1399"/>
    <lineage>
        <taxon>Bacteria</taxon>
        <taxon>Bacillati</taxon>
        <taxon>Bacillota</taxon>
        <taxon>Bacilli</taxon>
        <taxon>Bacillales</taxon>
        <taxon>Bacillaceae</taxon>
        <taxon>Cytobacillus</taxon>
    </lineage>
</organism>
<protein>
    <submittedName>
        <fullName evidence="1">Uncharacterized protein</fullName>
    </submittedName>
</protein>
<name>A0AA46SLB3_CYTFI</name>
<sequence>MERPFPDKGNGLSSLIVETTYELTTIPATISREKIRYENTSI</sequence>
<dbReference type="RefSeq" id="WP_263599905.1">
    <property type="nucleotide sequence ID" value="NZ_CP107027.1"/>
</dbReference>
<reference evidence="1" key="1">
    <citation type="submission" date="2022-10" db="EMBL/GenBank/DDBJ databases">
        <title>Mechanism of multi-heavy metal repair in Cytobacillus Firmus M7.</title>
        <authorList>
            <person name="Li X."/>
            <person name="Yu C."/>
        </authorList>
    </citation>
    <scope>NUCLEOTIDE SEQUENCE</scope>
    <source>
        <strain evidence="1">M7</strain>
    </source>
</reference>
<dbReference type="Proteomes" id="UP001163104">
    <property type="component" value="Chromosome"/>
</dbReference>
<dbReference type="EMBL" id="CP107027">
    <property type="protein sequence ID" value="UYG97295.1"/>
    <property type="molecule type" value="Genomic_DNA"/>
</dbReference>
<proteinExistence type="predicted"/>
<gene>
    <name evidence="1" type="ORF">OD459_09890</name>
</gene>
<evidence type="ECO:0000313" key="1">
    <source>
        <dbReference type="EMBL" id="UYG97295.1"/>
    </source>
</evidence>
<dbReference type="AlphaFoldDB" id="A0AA46SLB3"/>
<accession>A0AA46SLB3</accession>
<evidence type="ECO:0000313" key="2">
    <source>
        <dbReference type="Proteomes" id="UP001163104"/>
    </source>
</evidence>